<dbReference type="InterPro" id="IPR036179">
    <property type="entry name" value="Ig-like_dom_sf"/>
</dbReference>
<keyword evidence="2" id="KW-0393">Immunoglobulin domain</keyword>
<reference evidence="5" key="1">
    <citation type="submission" date="2014-05" db="EMBL/GenBank/DDBJ databases">
        <title>The genome and life-stage specific transcriptomes of Globodera pallida elucidate key aspects of plant parasitism by a cyst nematode.</title>
        <authorList>
            <person name="Cotton J.A."/>
            <person name="Lilley C.J."/>
            <person name="Jones L.M."/>
            <person name="Kikuchi T."/>
            <person name="Reid A.J."/>
            <person name="Thorpe P."/>
            <person name="Tsai I.J."/>
            <person name="Beasley H."/>
            <person name="Blok V."/>
            <person name="Cock P.J.A."/>
            <person name="Van den Akker S.E."/>
            <person name="Holroyd N."/>
            <person name="Hunt M."/>
            <person name="Mantelin S."/>
            <person name="Naghra H."/>
            <person name="Pain A."/>
            <person name="Palomares-Rius J.E."/>
            <person name="Zarowiecki M."/>
            <person name="Berriman M."/>
            <person name="Jones J.T."/>
            <person name="Urwin P.E."/>
        </authorList>
    </citation>
    <scope>NUCLEOTIDE SEQUENCE [LARGE SCALE GENOMIC DNA]</scope>
    <source>
        <strain evidence="5">Lindley</strain>
    </source>
</reference>
<dbReference type="FunFam" id="2.60.40.10:FF:000107">
    <property type="entry name" value="Myosin, light chain kinase a"/>
    <property type="match status" value="1"/>
</dbReference>
<proteinExistence type="predicted"/>
<evidence type="ECO:0000259" key="4">
    <source>
        <dbReference type="PROSITE" id="PS50835"/>
    </source>
</evidence>
<reference evidence="6" key="2">
    <citation type="submission" date="2016-06" db="UniProtKB">
        <authorList>
            <consortium name="WormBaseParasite"/>
        </authorList>
    </citation>
    <scope>IDENTIFICATION</scope>
</reference>
<dbReference type="InterPro" id="IPR050964">
    <property type="entry name" value="Striated_Muscle_Regulatory"/>
</dbReference>
<dbReference type="AlphaFoldDB" id="A0A183CC48"/>
<feature type="domain" description="Ig-like" evidence="4">
    <location>
        <begin position="114"/>
        <end position="207"/>
    </location>
</feature>
<dbReference type="InterPro" id="IPR003599">
    <property type="entry name" value="Ig_sub"/>
</dbReference>
<evidence type="ECO:0000256" key="1">
    <source>
        <dbReference type="ARBA" id="ARBA00022737"/>
    </source>
</evidence>
<dbReference type="SUPFAM" id="SSF48726">
    <property type="entry name" value="Immunoglobulin"/>
    <property type="match status" value="3"/>
</dbReference>
<dbReference type="InterPro" id="IPR003598">
    <property type="entry name" value="Ig_sub2"/>
</dbReference>
<feature type="compositionally biased region" description="Polar residues" evidence="3">
    <location>
        <begin position="260"/>
        <end position="269"/>
    </location>
</feature>
<keyword evidence="1" id="KW-0677">Repeat</keyword>
<dbReference type="InterPro" id="IPR013783">
    <property type="entry name" value="Ig-like_fold"/>
</dbReference>
<dbReference type="PANTHER" id="PTHR13817:SF73">
    <property type="entry name" value="FIBRONECTIN TYPE-III DOMAIN-CONTAINING PROTEIN"/>
    <property type="match status" value="1"/>
</dbReference>
<protein>
    <submittedName>
        <fullName evidence="6">Ig-like domain-containing protein</fullName>
    </submittedName>
</protein>
<dbReference type="InterPro" id="IPR007110">
    <property type="entry name" value="Ig-like_dom"/>
</dbReference>
<dbReference type="SMART" id="SM00409">
    <property type="entry name" value="IG"/>
    <property type="match status" value="3"/>
</dbReference>
<dbReference type="FunFam" id="2.60.40.10:FF:000097">
    <property type="entry name" value="Bent, isoform F"/>
    <property type="match status" value="1"/>
</dbReference>
<dbReference type="Proteomes" id="UP000050741">
    <property type="component" value="Unassembled WGS sequence"/>
</dbReference>
<name>A0A183CC48_GLOPA</name>
<sequence>MPGAPRFTQKPSIQQTAQGDLLMECLLEADPPPEVRWQHAGTAIDASTRVQLTLINVSGNMYRANLVIKEPSATDGGAYKCTAANKFGESNANINLNFAGGEEQKASSGTTRGPTFVGKPRIIPRDGGALILMECKVKSSTRPTVKWSKDGAPLSMGSLYQDVFADLGDGTFLCQLEIRRPTAVEAGQYRCNIRNDQGETNANLKLDFQQEEVPSEGRRSKTPSRPGTPSKKHREGTPSERRRHKSKSREGSPRKHIRSRTATPTQEVESGSLKPPGEQGEKSREPTPKKIRREAGEMETLPPTAPKEKSRRSRSKSPAVQAGPEAHKRQPVVTEPLKSQIAHTGETVKLECELQCHTSTKITWSKDGKTISQSSEYASAFDGRVARLTISNMTETKSGLYKCLANSDFGETQTSAMVKWEMSEAEKKELEQKQKKVEKMELDTNGTAKQKKRRIVAKKEAVPEQDQMVPEKRVQIHVGLLPDPSGAEKSGSGVRFKRLKFGTKQFVDEATNQASQIDDVSEEEAEAKNEFSVDFGAGGKATINGQTSTCSDSHVDRNFDLYNKYFNEQNEEQSSASTSGTHN</sequence>
<accession>A0A183CC48</accession>
<feature type="region of interest" description="Disordered" evidence="3">
    <location>
        <begin position="208"/>
        <end position="336"/>
    </location>
</feature>
<dbReference type="SMART" id="SM00408">
    <property type="entry name" value="IGc2"/>
    <property type="match status" value="3"/>
</dbReference>
<dbReference type="Gene3D" id="2.60.40.10">
    <property type="entry name" value="Immunoglobulins"/>
    <property type="match status" value="3"/>
</dbReference>
<keyword evidence="5" id="KW-1185">Reference proteome</keyword>
<feature type="compositionally biased region" description="Basic and acidic residues" evidence="3">
    <location>
        <begin position="279"/>
        <end position="296"/>
    </location>
</feature>
<evidence type="ECO:0000313" key="6">
    <source>
        <dbReference type="WBParaSite" id="GPLIN_001044900"/>
    </source>
</evidence>
<feature type="domain" description="Ig-like" evidence="4">
    <location>
        <begin position="5"/>
        <end position="97"/>
    </location>
</feature>
<evidence type="ECO:0000313" key="5">
    <source>
        <dbReference type="Proteomes" id="UP000050741"/>
    </source>
</evidence>
<dbReference type="PANTHER" id="PTHR13817">
    <property type="entry name" value="TITIN"/>
    <property type="match status" value="1"/>
</dbReference>
<dbReference type="WBParaSite" id="GPLIN_001044900">
    <property type="protein sequence ID" value="GPLIN_001044900"/>
    <property type="gene ID" value="GPLIN_001044900"/>
</dbReference>
<dbReference type="CDD" id="cd00096">
    <property type="entry name" value="Ig"/>
    <property type="match status" value="2"/>
</dbReference>
<evidence type="ECO:0000256" key="2">
    <source>
        <dbReference type="ARBA" id="ARBA00023319"/>
    </source>
</evidence>
<feature type="domain" description="Ig-like" evidence="4">
    <location>
        <begin position="331"/>
        <end position="419"/>
    </location>
</feature>
<organism evidence="5 6">
    <name type="scientific">Globodera pallida</name>
    <name type="common">Potato cyst nematode worm</name>
    <name type="synonym">Heterodera pallida</name>
    <dbReference type="NCBI Taxonomy" id="36090"/>
    <lineage>
        <taxon>Eukaryota</taxon>
        <taxon>Metazoa</taxon>
        <taxon>Ecdysozoa</taxon>
        <taxon>Nematoda</taxon>
        <taxon>Chromadorea</taxon>
        <taxon>Rhabditida</taxon>
        <taxon>Tylenchina</taxon>
        <taxon>Tylenchomorpha</taxon>
        <taxon>Tylenchoidea</taxon>
        <taxon>Heteroderidae</taxon>
        <taxon>Heteroderinae</taxon>
        <taxon>Globodera</taxon>
    </lineage>
</organism>
<dbReference type="Pfam" id="PF07679">
    <property type="entry name" value="I-set"/>
    <property type="match status" value="3"/>
</dbReference>
<evidence type="ECO:0000256" key="3">
    <source>
        <dbReference type="SAM" id="MobiDB-lite"/>
    </source>
</evidence>
<dbReference type="PROSITE" id="PS50835">
    <property type="entry name" value="IG_LIKE"/>
    <property type="match status" value="3"/>
</dbReference>
<dbReference type="InterPro" id="IPR013098">
    <property type="entry name" value="Ig_I-set"/>
</dbReference>